<proteinExistence type="predicted"/>
<evidence type="ECO:0000313" key="2">
    <source>
        <dbReference type="Proteomes" id="UP000095322"/>
    </source>
</evidence>
<reference evidence="2" key="1">
    <citation type="submission" date="2016-01" db="EMBL/GenBank/DDBJ databases">
        <authorList>
            <person name="Husnik F."/>
        </authorList>
    </citation>
    <scope>NUCLEOTIDE SEQUENCE [LARGE SCALE GENOMIC DNA]</scope>
</reference>
<gene>
    <name evidence="1" type="ORF">MHIR_DE00401</name>
</gene>
<dbReference type="AlphaFoldDB" id="A0A143WSK4"/>
<keyword evidence="2" id="KW-1185">Reference proteome</keyword>
<accession>A0A143WSK4</accession>
<protein>
    <submittedName>
        <fullName evidence="1">Uncharacterized protein</fullName>
    </submittedName>
</protein>
<evidence type="ECO:0000313" key="1">
    <source>
        <dbReference type="EMBL" id="CUX96680.1"/>
    </source>
</evidence>
<sequence>MAPLDQHNKERPAKACLTPAPHRNEVLITIYHHAFSIANRKPISTSCDYEVRLGLRPRHSIGRRVRLLCNKRNRPFIEQCDGLIEGAGNRQDFNTHSSTFSSKIAQNFLIWYLLLTSAFYKKRGSGVANC</sequence>
<dbReference type="EMBL" id="LN999833">
    <property type="protein sequence ID" value="CUX96680.1"/>
    <property type="molecule type" value="Genomic_DNA"/>
</dbReference>
<name>A0A143WSK4_9ENTR</name>
<dbReference type="KEGG" id="den:MHIR_DE00401"/>
<organism evidence="1 2">
    <name type="scientific">Candidatus Doolittlea endobia</name>
    <dbReference type="NCBI Taxonomy" id="1778262"/>
    <lineage>
        <taxon>Bacteria</taxon>
        <taxon>Pseudomonadati</taxon>
        <taxon>Pseudomonadota</taxon>
        <taxon>Gammaproteobacteria</taxon>
        <taxon>Enterobacterales</taxon>
        <taxon>Enterobacteriaceae</taxon>
        <taxon>Candidatus Doolittlea</taxon>
    </lineage>
</organism>
<dbReference type="Proteomes" id="UP000095322">
    <property type="component" value="Chromosome I"/>
</dbReference>